<keyword evidence="2" id="KW-1185">Reference proteome</keyword>
<dbReference type="PANTHER" id="PTHR10000:SF8">
    <property type="entry name" value="HAD SUPERFAMILY HYDROLASE-LIKE, TYPE 3"/>
    <property type="match status" value="1"/>
</dbReference>
<dbReference type="GO" id="GO:0016791">
    <property type="term" value="F:phosphatase activity"/>
    <property type="evidence" value="ECO:0007669"/>
    <property type="project" value="TreeGrafter"/>
</dbReference>
<organism evidence="1 2">
    <name type="scientific">Anaerococcus tetradius</name>
    <dbReference type="NCBI Taxonomy" id="33036"/>
    <lineage>
        <taxon>Bacteria</taxon>
        <taxon>Bacillati</taxon>
        <taxon>Bacillota</taxon>
        <taxon>Tissierellia</taxon>
        <taxon>Tissierellales</taxon>
        <taxon>Peptoniphilaceae</taxon>
        <taxon>Anaerococcus</taxon>
    </lineage>
</organism>
<dbReference type="STRING" id="33036.HMPREF3200_00583"/>
<dbReference type="GO" id="GO:0000287">
    <property type="term" value="F:magnesium ion binding"/>
    <property type="evidence" value="ECO:0007669"/>
    <property type="project" value="TreeGrafter"/>
</dbReference>
<dbReference type="PANTHER" id="PTHR10000">
    <property type="entry name" value="PHOSPHOSERINE PHOSPHATASE"/>
    <property type="match status" value="1"/>
</dbReference>
<dbReference type="GO" id="GO:0005829">
    <property type="term" value="C:cytosol"/>
    <property type="evidence" value="ECO:0007669"/>
    <property type="project" value="TreeGrafter"/>
</dbReference>
<name>A0A133KG69_9FIRM</name>
<dbReference type="SUPFAM" id="SSF56784">
    <property type="entry name" value="HAD-like"/>
    <property type="match status" value="1"/>
</dbReference>
<sequence>MKIIASDFDGTLLIRNKLREGDLRSIKSFQDRGNLFGIVTGRSFHSLNKLIEGKLSPDFVIANNGSHILIRNEKAMTELVKFTLDKTKVARLINFYKPYFPIKIFTDKSRSLDRLDEIIDREEILALAIYSDKNLDNPFDEDFSFHKSIGVIDVINKQVSKKTGIEFIKDFYGYDKEIYSIGDDLNDISFLEASRLSFTLNSVSEEEVLKVSNYKVENIEELIENIEKWT</sequence>
<dbReference type="Gene3D" id="3.40.50.1000">
    <property type="entry name" value="HAD superfamily/HAD-like"/>
    <property type="match status" value="2"/>
</dbReference>
<reference evidence="2" key="1">
    <citation type="submission" date="2016-01" db="EMBL/GenBank/DDBJ databases">
        <authorList>
            <person name="Mitreva M."/>
            <person name="Pepin K.H."/>
            <person name="Mihindukulasuriya K.A."/>
            <person name="Fulton R."/>
            <person name="Fronick C."/>
            <person name="O'Laughlin M."/>
            <person name="Miner T."/>
            <person name="Herter B."/>
            <person name="Rosa B.A."/>
            <person name="Cordes M."/>
            <person name="Tomlinson C."/>
            <person name="Wollam A."/>
            <person name="Palsikar V.B."/>
            <person name="Mardis E.R."/>
            <person name="Wilson R.K."/>
        </authorList>
    </citation>
    <scope>NUCLEOTIDE SEQUENCE [LARGE SCALE GENOMIC DNA]</scope>
    <source>
        <strain evidence="2">MJR8151</strain>
    </source>
</reference>
<dbReference type="InterPro" id="IPR006379">
    <property type="entry name" value="HAD-SF_hydro_IIB"/>
</dbReference>
<dbReference type="EMBL" id="LRPM01000022">
    <property type="protein sequence ID" value="KWZ78572.1"/>
    <property type="molecule type" value="Genomic_DNA"/>
</dbReference>
<dbReference type="NCBIfam" id="TIGR01484">
    <property type="entry name" value="HAD-SF-IIB"/>
    <property type="match status" value="1"/>
</dbReference>
<dbReference type="Proteomes" id="UP000070383">
    <property type="component" value="Unassembled WGS sequence"/>
</dbReference>
<dbReference type="OrthoDB" id="306707at2"/>
<keyword evidence="1" id="KW-0378">Hydrolase</keyword>
<dbReference type="PATRIC" id="fig|33036.3.peg.582"/>
<comment type="caution">
    <text evidence="1">The sequence shown here is derived from an EMBL/GenBank/DDBJ whole genome shotgun (WGS) entry which is preliminary data.</text>
</comment>
<gene>
    <name evidence="1" type="ORF">HMPREF3200_00583</name>
</gene>
<protein>
    <submittedName>
        <fullName evidence="1">HAD hydrolase, family IIB</fullName>
    </submittedName>
</protein>
<dbReference type="InterPro" id="IPR023214">
    <property type="entry name" value="HAD_sf"/>
</dbReference>
<evidence type="ECO:0000313" key="2">
    <source>
        <dbReference type="Proteomes" id="UP000070383"/>
    </source>
</evidence>
<dbReference type="AlphaFoldDB" id="A0A133KG69"/>
<dbReference type="InterPro" id="IPR036412">
    <property type="entry name" value="HAD-like_sf"/>
</dbReference>
<proteinExistence type="predicted"/>
<dbReference type="Pfam" id="PF08282">
    <property type="entry name" value="Hydrolase_3"/>
    <property type="match status" value="2"/>
</dbReference>
<dbReference type="RefSeq" id="WP_060929129.1">
    <property type="nucleotide sequence ID" value="NZ_CAMPNK010000015.1"/>
</dbReference>
<evidence type="ECO:0000313" key="1">
    <source>
        <dbReference type="EMBL" id="KWZ78572.1"/>
    </source>
</evidence>
<accession>A0A133KG69</accession>